<keyword evidence="6" id="KW-1185">Reference proteome</keyword>
<dbReference type="PANTHER" id="PTHR10656">
    <property type="entry name" value="CELL FATE DETERMINING PROTEIN MAB21-RELATED"/>
    <property type="match status" value="1"/>
</dbReference>
<feature type="domain" description="Mab-21-like HhH/H2TH-like" evidence="3">
    <location>
        <begin position="298"/>
        <end position="370"/>
    </location>
</feature>
<accession>A0A814ZVD4</accession>
<protein>
    <recommendedName>
        <fullName evidence="7">Mab-21-like HhH/H2TH-like domain-containing protein</fullName>
    </recommendedName>
</protein>
<dbReference type="Pfam" id="PF20266">
    <property type="entry name" value="Mab-21_C"/>
    <property type="match status" value="1"/>
</dbReference>
<evidence type="ECO:0000259" key="2">
    <source>
        <dbReference type="Pfam" id="PF03281"/>
    </source>
</evidence>
<dbReference type="EMBL" id="CAJNOQ010010332">
    <property type="protein sequence ID" value="CAF1248887.1"/>
    <property type="molecule type" value="Genomic_DNA"/>
</dbReference>
<dbReference type="OrthoDB" id="5961151at2759"/>
<reference evidence="4" key="1">
    <citation type="submission" date="2021-02" db="EMBL/GenBank/DDBJ databases">
        <authorList>
            <person name="Nowell W R."/>
        </authorList>
    </citation>
    <scope>NUCLEOTIDE SEQUENCE</scope>
</reference>
<sequence length="742" mass="88068">MTSNTDTTHLYTIEFYRKYQYEFNSFIRLSSKHFSSLLSLIFSYDICNDTVMKVHLECEKIKHLLQEEYCRKKYNILNVIISGSSGEQWMPYGDSDIDQMFVENIEVGEVENNDEFYFEYSQYSCYVLVYRNNGQLVSSSQILKNKKYVENFEKNTLYEHGPAWCLSTPLWPTDDRLLVKQMESDIVPCYKLKQWPSITREYFNRESRQWPSREIIEQFSQNTISCLLTPVGYKLSENHEHEWRISFSLIELELVKTLNKNQRLCYVLFKSIYKEYVLNETNRELLQNNDGNRVISSPPFGSYILKNIFFYFCEKYGENWCLPETILDCIEQLFIELKICIVNRCCPHYIIPSNNLLMGIDDTSFASMINPLINKINRILEHKIDVKNIIASKPMFMLFFECIFEQIQNNDDYEHFDDEHFETNLSRLKDFYLTFDERDTIVMPLINAYDCIFTRLAHVFHPNKGLTFEDLIAILDILATQYKEQETREIDDEDEINPYINFTNIIERCYGNLYLQNISYINDINDSEIIINTLDKVRFHYTNSYPLFDVNDFSFNDKLSGKAMIAYLRYCNYNYYEAAAFSLSALLENEEKFIENYLRSITALQIPISTKYCDEIILNFLFEQGTDLIECPILFASALPVLLHVYIHSMIKLDFDTDHPELTTVNFSIDVCFLLLEYCQRQELLPLNKYLYEKAKESYHDYTRQKQQNQSCCCCWNFVSRYLCLTTTDQQLSTSTKVQKRI</sequence>
<dbReference type="Pfam" id="PF03281">
    <property type="entry name" value="Mab-21"/>
    <property type="match status" value="1"/>
</dbReference>
<dbReference type="AlphaFoldDB" id="A0A814ZVD4"/>
<dbReference type="InterPro" id="IPR046906">
    <property type="entry name" value="Mab-21_HhH/H2TH-like"/>
</dbReference>
<evidence type="ECO:0000256" key="1">
    <source>
        <dbReference type="ARBA" id="ARBA00008307"/>
    </source>
</evidence>
<dbReference type="InterPro" id="IPR046903">
    <property type="entry name" value="Mab-21-like_nuc_Trfase"/>
</dbReference>
<gene>
    <name evidence="4" type="ORF">GPM918_LOCUS26032</name>
    <name evidence="5" type="ORF">SRO942_LOCUS26115</name>
</gene>
<evidence type="ECO:0008006" key="7">
    <source>
        <dbReference type="Google" id="ProtNLM"/>
    </source>
</evidence>
<dbReference type="SMART" id="SM01265">
    <property type="entry name" value="Mab-21"/>
    <property type="match status" value="1"/>
</dbReference>
<evidence type="ECO:0000259" key="3">
    <source>
        <dbReference type="Pfam" id="PF20266"/>
    </source>
</evidence>
<evidence type="ECO:0000313" key="5">
    <source>
        <dbReference type="EMBL" id="CAF4017006.1"/>
    </source>
</evidence>
<dbReference type="Gene3D" id="1.10.1410.40">
    <property type="match status" value="1"/>
</dbReference>
<name>A0A814ZVD4_9BILA</name>
<dbReference type="InterPro" id="IPR024810">
    <property type="entry name" value="MAB21L/cGLR"/>
</dbReference>
<evidence type="ECO:0000313" key="6">
    <source>
        <dbReference type="Proteomes" id="UP000663829"/>
    </source>
</evidence>
<organism evidence="4 6">
    <name type="scientific">Didymodactylos carnosus</name>
    <dbReference type="NCBI Taxonomy" id="1234261"/>
    <lineage>
        <taxon>Eukaryota</taxon>
        <taxon>Metazoa</taxon>
        <taxon>Spiralia</taxon>
        <taxon>Gnathifera</taxon>
        <taxon>Rotifera</taxon>
        <taxon>Eurotatoria</taxon>
        <taxon>Bdelloidea</taxon>
        <taxon>Philodinida</taxon>
        <taxon>Philodinidae</taxon>
        <taxon>Didymodactylos</taxon>
    </lineage>
</organism>
<comment type="caution">
    <text evidence="4">The sequence shown here is derived from an EMBL/GenBank/DDBJ whole genome shotgun (WGS) entry which is preliminary data.</text>
</comment>
<comment type="similarity">
    <text evidence="1">Belongs to the mab-21 family.</text>
</comment>
<dbReference type="EMBL" id="CAJOBC010013696">
    <property type="protein sequence ID" value="CAF4017006.1"/>
    <property type="molecule type" value="Genomic_DNA"/>
</dbReference>
<dbReference type="PANTHER" id="PTHR10656:SF69">
    <property type="entry name" value="MAB-21-LIKE HHH_H2TH-LIKE DOMAIN-CONTAINING PROTEIN"/>
    <property type="match status" value="1"/>
</dbReference>
<feature type="domain" description="Mab-21-like nucleotidyltransferase" evidence="2">
    <location>
        <begin position="181"/>
        <end position="255"/>
    </location>
</feature>
<evidence type="ECO:0000313" key="4">
    <source>
        <dbReference type="EMBL" id="CAF1248887.1"/>
    </source>
</evidence>
<dbReference type="Proteomes" id="UP000681722">
    <property type="component" value="Unassembled WGS sequence"/>
</dbReference>
<proteinExistence type="inferred from homology"/>
<dbReference type="Proteomes" id="UP000663829">
    <property type="component" value="Unassembled WGS sequence"/>
</dbReference>